<dbReference type="AlphaFoldDB" id="A0A5J4RHT5"/>
<protein>
    <submittedName>
        <fullName evidence="1">Uncharacterized protein</fullName>
    </submittedName>
</protein>
<feature type="non-terminal residue" evidence="1">
    <location>
        <position position="267"/>
    </location>
</feature>
<evidence type="ECO:0000313" key="2">
    <source>
        <dbReference type="Proteomes" id="UP000324800"/>
    </source>
</evidence>
<name>A0A5J4RHT5_9EUKA</name>
<reference evidence="1 2" key="1">
    <citation type="submission" date="2019-03" db="EMBL/GenBank/DDBJ databases">
        <title>Single cell metagenomics reveals metabolic interactions within the superorganism composed of flagellate Streblomastix strix and complex community of Bacteroidetes bacteria on its surface.</title>
        <authorList>
            <person name="Treitli S.C."/>
            <person name="Kolisko M."/>
            <person name="Husnik F."/>
            <person name="Keeling P."/>
            <person name="Hampl V."/>
        </authorList>
    </citation>
    <scope>NUCLEOTIDE SEQUENCE [LARGE SCALE GENOMIC DNA]</scope>
    <source>
        <strain evidence="1">ST1C</strain>
    </source>
</reference>
<feature type="non-terminal residue" evidence="1">
    <location>
        <position position="1"/>
    </location>
</feature>
<evidence type="ECO:0000313" key="1">
    <source>
        <dbReference type="EMBL" id="KAA6333188.1"/>
    </source>
</evidence>
<dbReference type="Proteomes" id="UP000324800">
    <property type="component" value="Unassembled WGS sequence"/>
</dbReference>
<sequence length="267" mass="29760">DPKDSSDKHLTFDKPLIEVLRGYEFKLTKVYIKDLTFLDASAVTIGSQINQVYIDESEFTRLTRKTSTDVADYKLKGSVLDADFTTKEKVPTLSIKNSNFEGNYVIPPKTEPATTQIKARTNKPVNADEPEILDEEKCGWEESAISIIGGVTDIENTKFKQFTQGAIYIKGGSLNILPSTTFDYNFSPYSSDARPNLGRNIICDGDLTQIEGTSYEIPDTHIHADPQSFLEDGEPIESYWILRKGECKIDGGLSNSASYLFQPSIES</sequence>
<accession>A0A5J4RHT5</accession>
<proteinExistence type="predicted"/>
<dbReference type="EMBL" id="SNRW01042249">
    <property type="protein sequence ID" value="KAA6333188.1"/>
    <property type="molecule type" value="Genomic_DNA"/>
</dbReference>
<comment type="caution">
    <text evidence="1">The sequence shown here is derived from an EMBL/GenBank/DDBJ whole genome shotgun (WGS) entry which is preliminary data.</text>
</comment>
<organism evidence="1 2">
    <name type="scientific">Streblomastix strix</name>
    <dbReference type="NCBI Taxonomy" id="222440"/>
    <lineage>
        <taxon>Eukaryota</taxon>
        <taxon>Metamonada</taxon>
        <taxon>Preaxostyla</taxon>
        <taxon>Oxymonadida</taxon>
        <taxon>Streblomastigidae</taxon>
        <taxon>Streblomastix</taxon>
    </lineage>
</organism>
<gene>
    <name evidence="1" type="ORF">EZS28_053198</name>
</gene>